<comment type="caution">
    <text evidence="3">The sequence shown here is derived from an EMBL/GenBank/DDBJ whole genome shotgun (WGS) entry which is preliminary data.</text>
</comment>
<dbReference type="CDD" id="cd19495">
    <property type="entry name" value="Elp6"/>
    <property type="match status" value="1"/>
</dbReference>
<comment type="pathway">
    <text evidence="1">tRNA modification; 5-methoxycarbonylmethyl-2-thiouridine-tRNA biosynthesis.</text>
</comment>
<evidence type="ECO:0000256" key="2">
    <source>
        <dbReference type="ARBA" id="ARBA00008837"/>
    </source>
</evidence>
<dbReference type="InterPro" id="IPR018627">
    <property type="entry name" value="ELP6"/>
</dbReference>
<reference evidence="3 4" key="1">
    <citation type="submission" date="2016-12" db="EMBL/GenBank/DDBJ databases">
        <title>Draft genome sequence of Fusarium oxysporum causing rot on Narcissus.</title>
        <authorList>
            <person name="Armitage A.D."/>
            <person name="Taylor A."/>
            <person name="Clarkson J.P."/>
            <person name="Harrison R.J."/>
            <person name="Jackson A.C."/>
        </authorList>
    </citation>
    <scope>NUCLEOTIDE SEQUENCE [LARGE SCALE GENOMIC DNA]</scope>
    <source>
        <strain evidence="3 4">N139</strain>
    </source>
</reference>
<gene>
    <name evidence="3" type="ORF">BFJ63_vAg11311</name>
</gene>
<dbReference type="PANTHER" id="PTHR16184:SF6">
    <property type="entry name" value="ELONGATOR COMPLEX PROTEIN 6"/>
    <property type="match status" value="1"/>
</dbReference>
<evidence type="ECO:0008006" key="5">
    <source>
        <dbReference type="Google" id="ProtNLM"/>
    </source>
</evidence>
<name>A0A4Q2VHU3_FUSOX</name>
<dbReference type="PANTHER" id="PTHR16184">
    <property type="entry name" value="ELONGATOR COMPLEX PROTEIN 6"/>
    <property type="match status" value="1"/>
</dbReference>
<dbReference type="GO" id="GO:0002098">
    <property type="term" value="P:tRNA wobble uridine modification"/>
    <property type="evidence" value="ECO:0007669"/>
    <property type="project" value="InterPro"/>
</dbReference>
<dbReference type="EMBL" id="MQTW01000100">
    <property type="protein sequence ID" value="RYC85789.1"/>
    <property type="molecule type" value="Genomic_DNA"/>
</dbReference>
<dbReference type="GO" id="GO:0033588">
    <property type="term" value="C:elongator holoenzyme complex"/>
    <property type="evidence" value="ECO:0007669"/>
    <property type="project" value="InterPro"/>
</dbReference>
<proteinExistence type="inferred from homology"/>
<dbReference type="Gene3D" id="3.40.50.300">
    <property type="entry name" value="P-loop containing nucleotide triphosphate hydrolases"/>
    <property type="match status" value="1"/>
</dbReference>
<evidence type="ECO:0000313" key="4">
    <source>
        <dbReference type="Proteomes" id="UP000290540"/>
    </source>
</evidence>
<accession>A0A4Q2VHU3</accession>
<dbReference type="Proteomes" id="UP000290540">
    <property type="component" value="Unassembled WGS sequence"/>
</dbReference>
<evidence type="ECO:0000313" key="3">
    <source>
        <dbReference type="EMBL" id="RYC85789.1"/>
    </source>
</evidence>
<organism evidence="3 4">
    <name type="scientific">Fusarium oxysporum f. sp. narcissi</name>
    <dbReference type="NCBI Taxonomy" id="451672"/>
    <lineage>
        <taxon>Eukaryota</taxon>
        <taxon>Fungi</taxon>
        <taxon>Dikarya</taxon>
        <taxon>Ascomycota</taxon>
        <taxon>Pezizomycotina</taxon>
        <taxon>Sordariomycetes</taxon>
        <taxon>Hypocreomycetidae</taxon>
        <taxon>Hypocreales</taxon>
        <taxon>Nectriaceae</taxon>
        <taxon>Fusarium</taxon>
        <taxon>Fusarium oxysporum species complex</taxon>
    </lineage>
</organism>
<dbReference type="UniPathway" id="UPA00988"/>
<sequence length="283" mass="30310">MASTSRIPHLLEPYISLPPESSLNLVTSVLGASANWLVLRHVYSYLRGSTDGDESAKDTGVVLLSFMRDGAFWKEGATKLGLDLDALSRAGRFTFIDGFSGLYGEAKTGVPGTRKERTLRSTKLADIKREIEGAIADLRASRKILVIDQLDALLAVTDDSTTSLTLQDAVLSLRSVSFGLEEVRHSLNPSQLVHSTLLTLSADVPLVATQVTTLEREHASLVLSSAHEADMVMALRMLDTGTARDVSGVLRITGPGAEGLGGATEYLYHVVADGGVKVFERGT</sequence>
<dbReference type="AlphaFoldDB" id="A0A4Q2VHU3"/>
<evidence type="ECO:0000256" key="1">
    <source>
        <dbReference type="ARBA" id="ARBA00005043"/>
    </source>
</evidence>
<dbReference type="InterPro" id="IPR027417">
    <property type="entry name" value="P-loop_NTPase"/>
</dbReference>
<comment type="similarity">
    <text evidence="2">Belongs to the ELP6 family.</text>
</comment>
<protein>
    <recommendedName>
        <fullName evidence="5">Elongator complex protein 6</fullName>
    </recommendedName>
</protein>